<organism evidence="2">
    <name type="scientific">bioreactor metagenome</name>
    <dbReference type="NCBI Taxonomy" id="1076179"/>
    <lineage>
        <taxon>unclassified sequences</taxon>
        <taxon>metagenomes</taxon>
        <taxon>ecological metagenomes</taxon>
    </lineage>
</organism>
<feature type="region of interest" description="Disordered" evidence="1">
    <location>
        <begin position="19"/>
        <end position="46"/>
    </location>
</feature>
<name>A0A644Y390_9ZZZZ</name>
<feature type="compositionally biased region" description="Basic residues" evidence="1">
    <location>
        <begin position="29"/>
        <end position="39"/>
    </location>
</feature>
<accession>A0A644Y390</accession>
<sequence length="79" mass="8725">MPHSSTSFLVCSMPYTSVRKDDGTESARRRPHPIAKTRAARGPAPLRAGRAVTRSVVQPMTGLSEIDRRFFFPNGGIRI</sequence>
<evidence type="ECO:0000256" key="1">
    <source>
        <dbReference type="SAM" id="MobiDB-lite"/>
    </source>
</evidence>
<feature type="compositionally biased region" description="Basic and acidic residues" evidence="1">
    <location>
        <begin position="19"/>
        <end position="28"/>
    </location>
</feature>
<reference evidence="2" key="1">
    <citation type="submission" date="2019-08" db="EMBL/GenBank/DDBJ databases">
        <authorList>
            <person name="Kucharzyk K."/>
            <person name="Murdoch R.W."/>
            <person name="Higgins S."/>
            <person name="Loffler F."/>
        </authorList>
    </citation>
    <scope>NUCLEOTIDE SEQUENCE</scope>
</reference>
<dbReference type="AlphaFoldDB" id="A0A644Y390"/>
<protein>
    <submittedName>
        <fullName evidence="2">Uncharacterized protein</fullName>
    </submittedName>
</protein>
<gene>
    <name evidence="2" type="ORF">SDC9_69472</name>
</gene>
<comment type="caution">
    <text evidence="2">The sequence shown here is derived from an EMBL/GenBank/DDBJ whole genome shotgun (WGS) entry which is preliminary data.</text>
</comment>
<proteinExistence type="predicted"/>
<dbReference type="EMBL" id="VSSQ01003936">
    <property type="protein sequence ID" value="MPM23010.1"/>
    <property type="molecule type" value="Genomic_DNA"/>
</dbReference>
<evidence type="ECO:0000313" key="2">
    <source>
        <dbReference type="EMBL" id="MPM23010.1"/>
    </source>
</evidence>